<protein>
    <recommendedName>
        <fullName evidence="5">GAG-pre-integrase domain-containing protein</fullName>
    </recommendedName>
</protein>
<reference evidence="3 4" key="1">
    <citation type="journal article" date="2024" name="G3 (Bethesda)">
        <title>Genome assembly of Hibiscus sabdariffa L. provides insights into metabolisms of medicinal natural products.</title>
        <authorList>
            <person name="Kim T."/>
        </authorList>
    </citation>
    <scope>NUCLEOTIDE SEQUENCE [LARGE SCALE GENOMIC DNA]</scope>
    <source>
        <strain evidence="3">TK-2024</strain>
        <tissue evidence="3">Old leaves</tissue>
    </source>
</reference>
<accession>A0ABR2PAX4</accession>
<organism evidence="3 4">
    <name type="scientific">Hibiscus sabdariffa</name>
    <name type="common">roselle</name>
    <dbReference type="NCBI Taxonomy" id="183260"/>
    <lineage>
        <taxon>Eukaryota</taxon>
        <taxon>Viridiplantae</taxon>
        <taxon>Streptophyta</taxon>
        <taxon>Embryophyta</taxon>
        <taxon>Tracheophyta</taxon>
        <taxon>Spermatophyta</taxon>
        <taxon>Magnoliopsida</taxon>
        <taxon>eudicotyledons</taxon>
        <taxon>Gunneridae</taxon>
        <taxon>Pentapetalae</taxon>
        <taxon>rosids</taxon>
        <taxon>malvids</taxon>
        <taxon>Malvales</taxon>
        <taxon>Malvaceae</taxon>
        <taxon>Malvoideae</taxon>
        <taxon>Hibiscus</taxon>
    </lineage>
</organism>
<dbReference type="Pfam" id="PF13976">
    <property type="entry name" value="gag_pre-integrs"/>
    <property type="match status" value="1"/>
</dbReference>
<dbReference type="Gene3D" id="3.30.420.10">
    <property type="entry name" value="Ribonuclease H-like superfamily/Ribonuclease H"/>
    <property type="match status" value="1"/>
</dbReference>
<evidence type="ECO:0000259" key="1">
    <source>
        <dbReference type="Pfam" id="PF13976"/>
    </source>
</evidence>
<dbReference type="InterPro" id="IPR012337">
    <property type="entry name" value="RNaseH-like_sf"/>
</dbReference>
<dbReference type="SUPFAM" id="SSF53098">
    <property type="entry name" value="Ribonuclease H-like"/>
    <property type="match status" value="1"/>
</dbReference>
<dbReference type="Pfam" id="PF22936">
    <property type="entry name" value="Pol_BBD"/>
    <property type="match status" value="1"/>
</dbReference>
<evidence type="ECO:0008006" key="5">
    <source>
        <dbReference type="Google" id="ProtNLM"/>
    </source>
</evidence>
<feature type="domain" description="Retrovirus-related Pol polyprotein from transposon TNT 1-94-like beta-barrel" evidence="2">
    <location>
        <begin position="177"/>
        <end position="250"/>
    </location>
</feature>
<gene>
    <name evidence="3" type="ORF">V6N11_068585</name>
</gene>
<dbReference type="PANTHER" id="PTHR34222:SF97">
    <property type="entry name" value="CATALYTIC REGION, PUTATIVE-RELATED"/>
    <property type="match status" value="1"/>
</dbReference>
<comment type="caution">
    <text evidence="3">The sequence shown here is derived from an EMBL/GenBank/DDBJ whole genome shotgun (WGS) entry which is preliminary data.</text>
</comment>
<dbReference type="InterPro" id="IPR054722">
    <property type="entry name" value="PolX-like_BBD"/>
</dbReference>
<evidence type="ECO:0000259" key="2">
    <source>
        <dbReference type="Pfam" id="PF22936"/>
    </source>
</evidence>
<sequence length="462" mass="51258">MGLNDSYSAVRSQILLMQPLPQVNQAYSMVVQEEAQRSHLSMLATPESSVFFSNSFGASGSDRRRFSGSCDYCKVRGHKKDQCYRLIGFPPGYKFNRRKVAEAAVAIDSSVMPEPTAPEFARSTASVASAASPPIFTQEQYTQILSLLNKAPSAESAVNLAGIIPVNSFKSNVLPTWIVDTGATDHILSNFKSLDSPVSCSSRFVRLPDGKTAPVTHLGSHKLTPDLVLHNILFVPDFHHNLLSVSKLTRDLNCFLTFYPDFCVLQELSTGRMMGIGREFKGLYLFVAVKPESSLSGLLSSHSSHACHSIVLDSTCTWHARLGHASFSKLNKIEFLKSASLDSDLVHKCAICPLAKQTRLPFSTSTTRTESPFQLIHIDLWGPYRTSTHSGCRFFLTIVDDYSRMSWIYLLKHKSEALSSLKQFLLLVQNQFSATVKVLYIKALACTLHSKMELLKENIDMS</sequence>
<dbReference type="InterPro" id="IPR025724">
    <property type="entry name" value="GAG-pre-integrase_dom"/>
</dbReference>
<dbReference type="InterPro" id="IPR036397">
    <property type="entry name" value="RNaseH_sf"/>
</dbReference>
<dbReference type="PANTHER" id="PTHR34222">
    <property type="entry name" value="GAG_PRE-INTEGRS DOMAIN-CONTAINING PROTEIN"/>
    <property type="match status" value="1"/>
</dbReference>
<keyword evidence="4" id="KW-1185">Reference proteome</keyword>
<proteinExistence type="predicted"/>
<feature type="domain" description="GAG-pre-integrase" evidence="1">
    <location>
        <begin position="300"/>
        <end position="357"/>
    </location>
</feature>
<dbReference type="Proteomes" id="UP001396334">
    <property type="component" value="Unassembled WGS sequence"/>
</dbReference>
<dbReference type="EMBL" id="JBBPBN010000069">
    <property type="protein sequence ID" value="KAK8985320.1"/>
    <property type="molecule type" value="Genomic_DNA"/>
</dbReference>
<evidence type="ECO:0000313" key="4">
    <source>
        <dbReference type="Proteomes" id="UP001396334"/>
    </source>
</evidence>
<evidence type="ECO:0000313" key="3">
    <source>
        <dbReference type="EMBL" id="KAK8985320.1"/>
    </source>
</evidence>
<name>A0ABR2PAX4_9ROSI</name>